<dbReference type="InterPro" id="IPR051259">
    <property type="entry name" value="rRNA_Methyltransferase"/>
</dbReference>
<organism evidence="5 6">
    <name type="scientific">Atopococcus tabaci</name>
    <dbReference type="NCBI Taxonomy" id="269774"/>
    <lineage>
        <taxon>Bacteria</taxon>
        <taxon>Bacillati</taxon>
        <taxon>Bacillota</taxon>
        <taxon>Bacilli</taxon>
        <taxon>Lactobacillales</taxon>
        <taxon>Carnobacteriaceae</taxon>
        <taxon>Atopococcus</taxon>
    </lineage>
</organism>
<dbReference type="SMART" id="SM00967">
    <property type="entry name" value="SpoU_sub_bind"/>
    <property type="match status" value="1"/>
</dbReference>
<evidence type="ECO:0000256" key="1">
    <source>
        <dbReference type="ARBA" id="ARBA00007228"/>
    </source>
</evidence>
<name>A0AA43RK97_9LACT</name>
<reference evidence="5" key="1">
    <citation type="submission" date="2023-07" db="EMBL/GenBank/DDBJ databases">
        <title>Between Cages and Wild: Unraveling the Impact of Captivity on Animal Microbiomes and Antimicrobial Resistance.</title>
        <authorList>
            <person name="Schmartz G.P."/>
            <person name="Rehner J."/>
            <person name="Schuff M.J."/>
            <person name="Becker S.L."/>
            <person name="Kravczyk M."/>
            <person name="Gurevich A."/>
            <person name="Francke R."/>
            <person name="Mueller R."/>
            <person name="Keller V."/>
            <person name="Keller A."/>
        </authorList>
    </citation>
    <scope>NUCLEOTIDE SEQUENCE</scope>
    <source>
        <strain evidence="5">S39M_St_73</strain>
    </source>
</reference>
<gene>
    <name evidence="5" type="ORF">Q4F26_01690</name>
</gene>
<dbReference type="CDD" id="cd18095">
    <property type="entry name" value="SpoU-like_rRNA-MTase"/>
    <property type="match status" value="1"/>
</dbReference>
<evidence type="ECO:0000313" key="5">
    <source>
        <dbReference type="EMBL" id="MDO5457035.1"/>
    </source>
</evidence>
<sequence length="254" mass="28283">MIESTQNKQVKLWKKLKTKKGRQQENLYLVEGEHLVREAVEKLPERDIQNFILVEEYKDNVSNFPKEKIVWVGEKVAMELAETETTQGMFAVIEKKPAELPQTIHRPYLFLDAVQDPGNMGALIRTAAAAGFEGVVCGKGSVDPYNMKALRGSQGMHFNLGVYEGSLEEWILYFQNQGLKVFGTALDQEAEAYTSIAPASAPFALMVGNEGQGISSNLLELTDSNLYIPLADHVESLNVSIAAGILMFHLYDTR</sequence>
<dbReference type="InterPro" id="IPR029064">
    <property type="entry name" value="Ribosomal_eL30-like_sf"/>
</dbReference>
<comment type="caution">
    <text evidence="5">The sequence shown here is derived from an EMBL/GenBank/DDBJ whole genome shotgun (WGS) entry which is preliminary data.</text>
</comment>
<dbReference type="PANTHER" id="PTHR43191">
    <property type="entry name" value="RRNA METHYLTRANSFERASE 3"/>
    <property type="match status" value="1"/>
</dbReference>
<feature type="domain" description="RNA 2-O ribose methyltransferase substrate binding" evidence="4">
    <location>
        <begin position="29"/>
        <end position="99"/>
    </location>
</feature>
<dbReference type="Pfam" id="PF00588">
    <property type="entry name" value="SpoU_methylase"/>
    <property type="match status" value="1"/>
</dbReference>
<dbReference type="InterPro" id="IPR029026">
    <property type="entry name" value="tRNA_m1G_MTases_N"/>
</dbReference>
<dbReference type="InterPro" id="IPR053888">
    <property type="entry name" value="MRM3-like_sub_bind"/>
</dbReference>
<dbReference type="Gene3D" id="3.30.1330.30">
    <property type="match status" value="1"/>
</dbReference>
<dbReference type="Proteomes" id="UP001171751">
    <property type="component" value="Unassembled WGS sequence"/>
</dbReference>
<dbReference type="PANTHER" id="PTHR43191:SF2">
    <property type="entry name" value="RRNA METHYLTRANSFERASE 3, MITOCHONDRIAL"/>
    <property type="match status" value="1"/>
</dbReference>
<keyword evidence="2 5" id="KW-0489">Methyltransferase</keyword>
<dbReference type="SUPFAM" id="SSF55315">
    <property type="entry name" value="L30e-like"/>
    <property type="match status" value="1"/>
</dbReference>
<dbReference type="InterPro" id="IPR001537">
    <property type="entry name" value="SpoU_MeTrfase"/>
</dbReference>
<dbReference type="GO" id="GO:0005737">
    <property type="term" value="C:cytoplasm"/>
    <property type="evidence" value="ECO:0007669"/>
    <property type="project" value="UniProtKB-ARBA"/>
</dbReference>
<dbReference type="Gene3D" id="3.40.1280.10">
    <property type="match status" value="1"/>
</dbReference>
<evidence type="ECO:0000256" key="3">
    <source>
        <dbReference type="ARBA" id="ARBA00022679"/>
    </source>
</evidence>
<evidence type="ECO:0000256" key="2">
    <source>
        <dbReference type="ARBA" id="ARBA00022603"/>
    </source>
</evidence>
<comment type="similarity">
    <text evidence="1">Belongs to the class IV-like SAM-binding methyltransferase superfamily. RNA methyltransferase TrmH family.</text>
</comment>
<keyword evidence="3" id="KW-0808">Transferase</keyword>
<accession>A0AA43RK97</accession>
<dbReference type="GO" id="GO:0008173">
    <property type="term" value="F:RNA methyltransferase activity"/>
    <property type="evidence" value="ECO:0007669"/>
    <property type="project" value="InterPro"/>
</dbReference>
<dbReference type="InterPro" id="IPR029028">
    <property type="entry name" value="Alpha/beta_knot_MTases"/>
</dbReference>
<dbReference type="Pfam" id="PF22435">
    <property type="entry name" value="MRM3-like_sub_bind"/>
    <property type="match status" value="1"/>
</dbReference>
<dbReference type="GO" id="GO:0006396">
    <property type="term" value="P:RNA processing"/>
    <property type="evidence" value="ECO:0007669"/>
    <property type="project" value="InterPro"/>
</dbReference>
<dbReference type="EMBL" id="JAUNQW010000004">
    <property type="protein sequence ID" value="MDO5457035.1"/>
    <property type="molecule type" value="Genomic_DNA"/>
</dbReference>
<dbReference type="InterPro" id="IPR013123">
    <property type="entry name" value="SpoU_subst-bd"/>
</dbReference>
<keyword evidence="6" id="KW-1185">Reference proteome</keyword>
<dbReference type="GO" id="GO:0003723">
    <property type="term" value="F:RNA binding"/>
    <property type="evidence" value="ECO:0007669"/>
    <property type="project" value="InterPro"/>
</dbReference>
<evidence type="ECO:0000259" key="4">
    <source>
        <dbReference type="SMART" id="SM00967"/>
    </source>
</evidence>
<protein>
    <submittedName>
        <fullName evidence="5">RNA methyltransferase</fullName>
    </submittedName>
</protein>
<dbReference type="SUPFAM" id="SSF75217">
    <property type="entry name" value="alpha/beta knot"/>
    <property type="match status" value="1"/>
</dbReference>
<dbReference type="GO" id="GO:0032259">
    <property type="term" value="P:methylation"/>
    <property type="evidence" value="ECO:0007669"/>
    <property type="project" value="UniProtKB-KW"/>
</dbReference>
<evidence type="ECO:0000313" key="6">
    <source>
        <dbReference type="Proteomes" id="UP001171751"/>
    </source>
</evidence>
<dbReference type="AlphaFoldDB" id="A0AA43RK97"/>
<proteinExistence type="inferred from homology"/>